<accession>A0AAN8YHC5</accession>
<proteinExistence type="predicted"/>
<dbReference type="InterPro" id="IPR025558">
    <property type="entry name" value="DUF4283"/>
</dbReference>
<dbReference type="Pfam" id="PF14111">
    <property type="entry name" value="DUF4283"/>
    <property type="match status" value="1"/>
</dbReference>
<dbReference type="EMBL" id="JBANQN010000005">
    <property type="protein sequence ID" value="KAK6789253.1"/>
    <property type="molecule type" value="Genomic_DNA"/>
</dbReference>
<feature type="domain" description="DUF4283" evidence="1">
    <location>
        <begin position="87"/>
        <end position="137"/>
    </location>
</feature>
<name>A0AAN8YHC5_SOLBU</name>
<protein>
    <recommendedName>
        <fullName evidence="1">DUF4283 domain-containing protein</fullName>
    </recommendedName>
</protein>
<evidence type="ECO:0000313" key="3">
    <source>
        <dbReference type="Proteomes" id="UP001371456"/>
    </source>
</evidence>
<gene>
    <name evidence="2" type="ORF">RDI58_013052</name>
</gene>
<comment type="caution">
    <text evidence="2">The sequence shown here is derived from an EMBL/GenBank/DDBJ whole genome shotgun (WGS) entry which is preliminary data.</text>
</comment>
<dbReference type="Proteomes" id="UP001371456">
    <property type="component" value="Unassembled WGS sequence"/>
</dbReference>
<reference evidence="2 3" key="1">
    <citation type="submission" date="2024-02" db="EMBL/GenBank/DDBJ databases">
        <title>de novo genome assembly of Solanum bulbocastanum strain 11H21.</title>
        <authorList>
            <person name="Hosaka A.J."/>
        </authorList>
    </citation>
    <scope>NUCLEOTIDE SEQUENCE [LARGE SCALE GENOMIC DNA]</scope>
    <source>
        <tissue evidence="2">Young leaves</tissue>
    </source>
</reference>
<evidence type="ECO:0000313" key="2">
    <source>
        <dbReference type="EMBL" id="KAK6789253.1"/>
    </source>
</evidence>
<keyword evidence="3" id="KW-1185">Reference proteome</keyword>
<evidence type="ECO:0000259" key="1">
    <source>
        <dbReference type="Pfam" id="PF14111"/>
    </source>
</evidence>
<organism evidence="2 3">
    <name type="scientific">Solanum bulbocastanum</name>
    <name type="common">Wild potato</name>
    <dbReference type="NCBI Taxonomy" id="147425"/>
    <lineage>
        <taxon>Eukaryota</taxon>
        <taxon>Viridiplantae</taxon>
        <taxon>Streptophyta</taxon>
        <taxon>Embryophyta</taxon>
        <taxon>Tracheophyta</taxon>
        <taxon>Spermatophyta</taxon>
        <taxon>Magnoliopsida</taxon>
        <taxon>eudicotyledons</taxon>
        <taxon>Gunneridae</taxon>
        <taxon>Pentapetalae</taxon>
        <taxon>asterids</taxon>
        <taxon>lamiids</taxon>
        <taxon>Solanales</taxon>
        <taxon>Solanaceae</taxon>
        <taxon>Solanoideae</taxon>
        <taxon>Solaneae</taxon>
        <taxon>Solanum</taxon>
    </lineage>
</organism>
<sequence>MLVGSDHRTMFSLVKPSLTGILGMAMAAGSQPPPVAGLPTMNNYIAALHNTTNPEKSEPIVLKPIKYLHGEPTNTWTKKEFDRLCIKQNIQYAVVAKFSYGRPDFQLLRKNMPTQLEIKGACNIGYLEDRHVLIRLSY</sequence>
<dbReference type="AlphaFoldDB" id="A0AAN8YHC5"/>